<comment type="catalytic activity">
    <reaction evidence="7">
        <text>L-threonyl-[protein] + ATP = O-phospho-L-threonyl-[protein] + ADP + H(+)</text>
        <dbReference type="Rhea" id="RHEA:46608"/>
        <dbReference type="Rhea" id="RHEA-COMP:11060"/>
        <dbReference type="Rhea" id="RHEA-COMP:11605"/>
        <dbReference type="ChEBI" id="CHEBI:15378"/>
        <dbReference type="ChEBI" id="CHEBI:30013"/>
        <dbReference type="ChEBI" id="CHEBI:30616"/>
        <dbReference type="ChEBI" id="CHEBI:61977"/>
        <dbReference type="ChEBI" id="CHEBI:456216"/>
        <dbReference type="EC" id="2.7.11.1"/>
    </reaction>
</comment>
<dbReference type="InterPro" id="IPR027417">
    <property type="entry name" value="P-loop_NTPase"/>
</dbReference>
<keyword evidence="3" id="KW-0808">Transferase</keyword>
<dbReference type="SUPFAM" id="SSF52540">
    <property type="entry name" value="P-loop containing nucleoside triphosphate hydrolases"/>
    <property type="match status" value="1"/>
</dbReference>
<dbReference type="AlphaFoldDB" id="A0A833HL65"/>
<feature type="domain" description="Protein kinase" evidence="10">
    <location>
        <begin position="44"/>
        <end position="289"/>
    </location>
</feature>
<dbReference type="InterPro" id="IPR000719">
    <property type="entry name" value="Prot_kinase_dom"/>
</dbReference>
<dbReference type="Gene3D" id="3.30.200.20">
    <property type="entry name" value="Phosphorylase Kinase, domain 1"/>
    <property type="match status" value="1"/>
</dbReference>
<dbReference type="InterPro" id="IPR011009">
    <property type="entry name" value="Kinase-like_dom_sf"/>
</dbReference>
<dbReference type="EC" id="2.7.11.1" evidence="1"/>
<dbReference type="GO" id="GO:0005524">
    <property type="term" value="F:ATP binding"/>
    <property type="evidence" value="ECO:0007669"/>
    <property type="project" value="UniProtKB-UniRule"/>
</dbReference>
<dbReference type="InterPro" id="IPR017441">
    <property type="entry name" value="Protein_kinase_ATP_BS"/>
</dbReference>
<dbReference type="Gene3D" id="3.40.50.300">
    <property type="entry name" value="P-loop containing nucleotide triphosphate hydrolases"/>
    <property type="match status" value="1"/>
</dbReference>
<dbReference type="GO" id="GO:0004674">
    <property type="term" value="F:protein serine/threonine kinase activity"/>
    <property type="evidence" value="ECO:0007669"/>
    <property type="project" value="UniProtKB-KW"/>
</dbReference>
<evidence type="ECO:0000313" key="11">
    <source>
        <dbReference type="EMBL" id="KAB3525453.1"/>
    </source>
</evidence>
<dbReference type="EMBL" id="WBZB01000067">
    <property type="protein sequence ID" value="KAB3525453.1"/>
    <property type="molecule type" value="Genomic_DNA"/>
</dbReference>
<evidence type="ECO:0000259" key="10">
    <source>
        <dbReference type="PROSITE" id="PS50011"/>
    </source>
</evidence>
<feature type="binding site" evidence="9">
    <location>
        <position position="73"/>
    </location>
    <ligand>
        <name>ATP</name>
        <dbReference type="ChEBI" id="CHEBI:30616"/>
    </ligand>
</feature>
<evidence type="ECO:0000256" key="7">
    <source>
        <dbReference type="ARBA" id="ARBA00047899"/>
    </source>
</evidence>
<dbReference type="PROSITE" id="PS50011">
    <property type="entry name" value="PROTEIN_KINASE_DOM"/>
    <property type="match status" value="1"/>
</dbReference>
<dbReference type="PROSITE" id="PS00107">
    <property type="entry name" value="PROTEIN_KINASE_ATP"/>
    <property type="match status" value="1"/>
</dbReference>
<accession>A0A833HL65</accession>
<keyword evidence="2 11" id="KW-0723">Serine/threonine-protein kinase</keyword>
<evidence type="ECO:0000256" key="4">
    <source>
        <dbReference type="ARBA" id="ARBA00022741"/>
    </source>
</evidence>
<protein>
    <recommendedName>
        <fullName evidence="1">non-specific serine/threonine protein kinase</fullName>
        <ecNumber evidence="1">2.7.11.1</ecNumber>
    </recommendedName>
</protein>
<name>A0A833HL65_9FIRM</name>
<evidence type="ECO:0000256" key="6">
    <source>
        <dbReference type="ARBA" id="ARBA00022840"/>
    </source>
</evidence>
<reference evidence="11 12" key="1">
    <citation type="submission" date="2019-10" db="EMBL/GenBank/DDBJ databases">
        <title>Alkaliphilus serpentinus sp. nov. and Alkaliphilus pronyensis sp. nov., two novel anaerobic alkaliphilic species isolated from the serpentinized-hosted hydrothermal field of the Prony Bay (New Caledonia).</title>
        <authorList>
            <person name="Postec A."/>
        </authorList>
    </citation>
    <scope>NUCLEOTIDE SEQUENCE [LARGE SCALE GENOMIC DNA]</scope>
    <source>
        <strain evidence="11 12">LacT</strain>
    </source>
</reference>
<keyword evidence="4 9" id="KW-0547">Nucleotide-binding</keyword>
<dbReference type="PANTHER" id="PTHR24363">
    <property type="entry name" value="SERINE/THREONINE PROTEIN KINASE"/>
    <property type="match status" value="1"/>
</dbReference>
<keyword evidence="6 9" id="KW-0067">ATP-binding</keyword>
<dbReference type="PANTHER" id="PTHR24363:SF0">
    <property type="entry name" value="SERINE_THREONINE KINASE LIKE DOMAIN CONTAINING 1"/>
    <property type="match status" value="1"/>
</dbReference>
<evidence type="ECO:0000256" key="5">
    <source>
        <dbReference type="ARBA" id="ARBA00022777"/>
    </source>
</evidence>
<dbReference type="Gene3D" id="1.10.510.10">
    <property type="entry name" value="Transferase(Phosphotransferase) domain 1"/>
    <property type="match status" value="1"/>
</dbReference>
<keyword evidence="12" id="KW-1185">Reference proteome</keyword>
<evidence type="ECO:0000256" key="2">
    <source>
        <dbReference type="ARBA" id="ARBA00022527"/>
    </source>
</evidence>
<dbReference type="PROSITE" id="PS00108">
    <property type="entry name" value="PROTEIN_KINASE_ST"/>
    <property type="match status" value="1"/>
</dbReference>
<organism evidence="11 12">
    <name type="scientific">Alkaliphilus serpentinus</name>
    <dbReference type="NCBI Taxonomy" id="1482731"/>
    <lineage>
        <taxon>Bacteria</taxon>
        <taxon>Bacillati</taxon>
        <taxon>Bacillota</taxon>
        <taxon>Clostridia</taxon>
        <taxon>Peptostreptococcales</taxon>
        <taxon>Natronincolaceae</taxon>
        <taxon>Alkaliphilus</taxon>
    </lineage>
</organism>
<dbReference type="SMART" id="SM00220">
    <property type="entry name" value="S_TKc"/>
    <property type="match status" value="1"/>
</dbReference>
<evidence type="ECO:0000256" key="8">
    <source>
        <dbReference type="ARBA" id="ARBA00048679"/>
    </source>
</evidence>
<dbReference type="CDD" id="cd14014">
    <property type="entry name" value="STKc_PknB_like"/>
    <property type="match status" value="1"/>
</dbReference>
<gene>
    <name evidence="11" type="ORF">F8153_15315</name>
</gene>
<evidence type="ECO:0000313" key="12">
    <source>
        <dbReference type="Proteomes" id="UP000465601"/>
    </source>
</evidence>
<dbReference type="Pfam" id="PF00069">
    <property type="entry name" value="Pkinase"/>
    <property type="match status" value="1"/>
</dbReference>
<keyword evidence="5 11" id="KW-0418">Kinase</keyword>
<comment type="catalytic activity">
    <reaction evidence="8">
        <text>L-seryl-[protein] + ATP = O-phospho-L-seryl-[protein] + ADP + H(+)</text>
        <dbReference type="Rhea" id="RHEA:17989"/>
        <dbReference type="Rhea" id="RHEA-COMP:9863"/>
        <dbReference type="Rhea" id="RHEA-COMP:11604"/>
        <dbReference type="ChEBI" id="CHEBI:15378"/>
        <dbReference type="ChEBI" id="CHEBI:29999"/>
        <dbReference type="ChEBI" id="CHEBI:30616"/>
        <dbReference type="ChEBI" id="CHEBI:83421"/>
        <dbReference type="ChEBI" id="CHEBI:456216"/>
        <dbReference type="EC" id="2.7.11.1"/>
    </reaction>
</comment>
<evidence type="ECO:0000256" key="9">
    <source>
        <dbReference type="PROSITE-ProRule" id="PRU10141"/>
    </source>
</evidence>
<dbReference type="OrthoDB" id="9788659at2"/>
<sequence>MPEKYNDHQLDQETELLANESVTPNDDGEIDGLLPTGSILMNLYRIEGLLGKGGMGRVYLARNLKLGNVWAIKHIPNNQIKRGMLTAEEDILRRLNHIYLPQIADVFQDVSGTFIVESYIEGITLEEKMKREGPFKEVNILEWILQLTEVLGYLHNIKPKAIIYKDMKPSNVIITADNKAILIDFGISSEIKESIGPIAATSKFAAPEQLKGFWDQRTDVYSLGLMIYYLLTHKILNPNDLSLKNSNISNRMQRVIEKSTNLDPSKRFQTMEEFREEVYKCNSNHHSFSTNSDYINNGLRNISFLGVKGGVGTTHGMLLLASYLSRKFKVAVIELNSTNAFKEIAEITSSRIVNEEYFSFNKVDYYLNIRTSKFFSHYRRRYDFVLLDFGSYEELYDIDEFIRSDLQIILGHAVDWKIREIKKFYQDTRTYDPNHEWKYLIPFLTKKDIKELSSFMMNKLYPLPFNPDPFVPSREIEEIFDSILGIQGSSSKRRLVNLLKKGR</sequence>
<dbReference type="SUPFAM" id="SSF56112">
    <property type="entry name" value="Protein kinase-like (PK-like)"/>
    <property type="match status" value="1"/>
</dbReference>
<dbReference type="RefSeq" id="WP_151867221.1">
    <property type="nucleotide sequence ID" value="NZ_WBZB01000067.1"/>
</dbReference>
<dbReference type="Proteomes" id="UP000465601">
    <property type="component" value="Unassembled WGS sequence"/>
</dbReference>
<evidence type="ECO:0000256" key="3">
    <source>
        <dbReference type="ARBA" id="ARBA00022679"/>
    </source>
</evidence>
<comment type="caution">
    <text evidence="11">The sequence shown here is derived from an EMBL/GenBank/DDBJ whole genome shotgun (WGS) entry which is preliminary data.</text>
</comment>
<evidence type="ECO:0000256" key="1">
    <source>
        <dbReference type="ARBA" id="ARBA00012513"/>
    </source>
</evidence>
<proteinExistence type="predicted"/>
<dbReference type="InterPro" id="IPR008271">
    <property type="entry name" value="Ser/Thr_kinase_AS"/>
</dbReference>